<dbReference type="InterPro" id="IPR006560">
    <property type="entry name" value="AWS_dom"/>
</dbReference>
<feature type="compositionally biased region" description="Basic and acidic residues" evidence="11">
    <location>
        <begin position="496"/>
        <end position="513"/>
    </location>
</feature>
<gene>
    <name evidence="16" type="primary">SET2</name>
    <name evidence="16" type="ORF">HK097_008095</name>
</gene>
<dbReference type="EMBL" id="JADGJD010000456">
    <property type="protein sequence ID" value="KAJ3050921.1"/>
    <property type="molecule type" value="Genomic_DNA"/>
</dbReference>
<dbReference type="InterPro" id="IPR044437">
    <property type="entry name" value="SETD2/Set2_SET"/>
</dbReference>
<evidence type="ECO:0000256" key="9">
    <source>
        <dbReference type="ARBA" id="ARBA00023163"/>
    </source>
</evidence>
<feature type="region of interest" description="Disordered" evidence="11">
    <location>
        <begin position="456"/>
        <end position="768"/>
    </location>
</feature>
<feature type="compositionally biased region" description="Low complexity" evidence="11">
    <location>
        <begin position="860"/>
        <end position="877"/>
    </location>
</feature>
<comment type="subcellular location">
    <subcellularLocation>
        <location evidence="2">Chromosome</location>
    </subcellularLocation>
    <subcellularLocation>
        <location evidence="1">Nucleus</location>
    </subcellularLocation>
</comment>
<proteinExistence type="predicted"/>
<dbReference type="GO" id="GO:0005694">
    <property type="term" value="C:chromosome"/>
    <property type="evidence" value="ECO:0007669"/>
    <property type="project" value="UniProtKB-SubCell"/>
</dbReference>
<evidence type="ECO:0000256" key="10">
    <source>
        <dbReference type="ARBA" id="ARBA00023242"/>
    </source>
</evidence>
<evidence type="ECO:0000313" key="17">
    <source>
        <dbReference type="Proteomes" id="UP001212841"/>
    </source>
</evidence>
<dbReference type="GO" id="GO:0140955">
    <property type="term" value="F:histone H3K36 trimethyltransferase activity"/>
    <property type="evidence" value="ECO:0007669"/>
    <property type="project" value="UniProtKB-EC"/>
</dbReference>
<keyword evidence="10" id="KW-0539">Nucleus</keyword>
<dbReference type="Proteomes" id="UP001212841">
    <property type="component" value="Unassembled WGS sequence"/>
</dbReference>
<dbReference type="GO" id="GO:0006355">
    <property type="term" value="P:regulation of DNA-templated transcription"/>
    <property type="evidence" value="ECO:0007669"/>
    <property type="project" value="InterPro"/>
</dbReference>
<dbReference type="InterPro" id="IPR036020">
    <property type="entry name" value="WW_dom_sf"/>
</dbReference>
<feature type="compositionally biased region" description="Basic and acidic residues" evidence="11">
    <location>
        <begin position="693"/>
        <end position="768"/>
    </location>
</feature>
<evidence type="ECO:0000256" key="5">
    <source>
        <dbReference type="ARBA" id="ARBA00022603"/>
    </source>
</evidence>
<feature type="domain" description="Post-SET" evidence="14">
    <location>
        <begin position="273"/>
        <end position="289"/>
    </location>
</feature>
<dbReference type="Gene3D" id="2.20.70.10">
    <property type="match status" value="1"/>
</dbReference>
<feature type="compositionally biased region" description="Basic and acidic residues" evidence="11">
    <location>
        <begin position="619"/>
        <end position="629"/>
    </location>
</feature>
<keyword evidence="8" id="KW-0805">Transcription regulation</keyword>
<dbReference type="Gene3D" id="2.170.270.10">
    <property type="entry name" value="SET domain"/>
    <property type="match status" value="1"/>
</dbReference>
<evidence type="ECO:0000256" key="1">
    <source>
        <dbReference type="ARBA" id="ARBA00004123"/>
    </source>
</evidence>
<name>A0AAD5SAR4_9FUNG</name>
<feature type="region of interest" description="Disordered" evidence="11">
    <location>
        <begin position="1"/>
        <end position="20"/>
    </location>
</feature>
<evidence type="ECO:0000256" key="11">
    <source>
        <dbReference type="SAM" id="MobiDB-lite"/>
    </source>
</evidence>
<keyword evidence="6" id="KW-0808">Transferase</keyword>
<reference evidence="16" key="1">
    <citation type="submission" date="2020-05" db="EMBL/GenBank/DDBJ databases">
        <title>Phylogenomic resolution of chytrid fungi.</title>
        <authorList>
            <person name="Stajich J.E."/>
            <person name="Amses K."/>
            <person name="Simmons R."/>
            <person name="Seto K."/>
            <person name="Myers J."/>
            <person name="Bonds A."/>
            <person name="Quandt C.A."/>
            <person name="Barry K."/>
            <person name="Liu P."/>
            <person name="Grigoriev I."/>
            <person name="Longcore J.E."/>
            <person name="James T.Y."/>
        </authorList>
    </citation>
    <scope>NUCLEOTIDE SEQUENCE</scope>
    <source>
        <strain evidence="16">JEL0318</strain>
    </source>
</reference>
<dbReference type="SMART" id="SM00570">
    <property type="entry name" value="AWS"/>
    <property type="match status" value="1"/>
</dbReference>
<sequence length="877" mass="100129">MAVESIQKPRAMKQEPMEDTDCVTGVAGVRLRDDTPTSGTHKTSKAQRLTNGHVYDQPVCETDEIAKEITNVYTHISKNEYKGSAGGRSQMGEAFRCECTYEEGKDMRYQACGVDSGCMNRDILVECPLDDCPAGRHCQNRNMQRRRYPQIQVFQTEKKGFGLRALEAIWASTLVIEYCGEVITKAMFQKRVREYEEEGAKHFYFMQLKSNETIDAYRKGNHARFMNHSCDPNCKLEKWVVGPQMRLGIFAQRDIREGEELTFDYQFQRYGDEAQPCYCGSQNCKGVIGGDQPKMKLVGHEGFEESSGDEVTEESVRVKRKPKEDGDYMEEYNGMQDQNEVVQVARSFMTADKAESVLRLLRRVERTETASLLKRFLLSNGMNLLKNSLTTYIEHSVIVLTILHILKKLPLQSRTPIEKIEADVKPLAEHPEADISDLAKELLESWATLPVTYKIPRRPKAEPGTSERTASADPATPGSPKRSFDAMNGDASSAHDAIKRPRSEEDLRTRRYGSEGPTGWDRRSSVSSDIGYRRYDASRFRPDPQPRDYVRPAHPDPYRNEEKPPWRPHEPHRSSPLAYPARGPEDPWGRPAPAPGHWGPPRHEPLSSSRMYHSPHPPRFPEHPRDVPRPFEPPLPPDWTTVPSPDGSGRFYYWNKRTDKTQWERPEEPIAQPPPPPSNGASVSMPSPSAHYSLERNDSTPLKHEPPKDTWMEDTRTPPYEITEKFHRYEPAKGSPHRESSKRSSRRQQEERPSKHRKRTEESVTERDEAYIEKHLKSAVAPIVVGILKKNMDVLEKSEKNFHAIAKEITKQIARKELPKHAKANGFKGLSESAKERVQRFVDKYLKRYIEGGKELLEQGRSNGSRGSPPSSSPYLQ</sequence>
<dbReference type="AlphaFoldDB" id="A0AAD5SAR4"/>
<dbReference type="CDD" id="cd00201">
    <property type="entry name" value="WW"/>
    <property type="match status" value="1"/>
</dbReference>
<evidence type="ECO:0000259" key="14">
    <source>
        <dbReference type="PROSITE" id="PS50868"/>
    </source>
</evidence>
<dbReference type="SMART" id="SM00317">
    <property type="entry name" value="SET"/>
    <property type="match status" value="1"/>
</dbReference>
<comment type="caution">
    <text evidence="16">The sequence shown here is derived from an EMBL/GenBank/DDBJ whole genome shotgun (WGS) entry which is preliminary data.</text>
</comment>
<dbReference type="SMART" id="SM00508">
    <property type="entry name" value="PostSET"/>
    <property type="match status" value="1"/>
</dbReference>
<evidence type="ECO:0000256" key="4">
    <source>
        <dbReference type="ARBA" id="ARBA00022454"/>
    </source>
</evidence>
<feature type="compositionally biased region" description="Basic and acidic residues" evidence="11">
    <location>
        <begin position="531"/>
        <end position="573"/>
    </location>
</feature>
<evidence type="ECO:0000256" key="8">
    <source>
        <dbReference type="ARBA" id="ARBA00023015"/>
    </source>
</evidence>
<evidence type="ECO:0000313" key="16">
    <source>
        <dbReference type="EMBL" id="KAJ3050921.1"/>
    </source>
</evidence>
<dbReference type="EC" id="2.1.1.359" evidence="3"/>
<keyword evidence="17" id="KW-1185">Reference proteome</keyword>
<dbReference type="PROSITE" id="PS51215">
    <property type="entry name" value="AWS"/>
    <property type="match status" value="1"/>
</dbReference>
<dbReference type="Pfam" id="PF00856">
    <property type="entry name" value="SET"/>
    <property type="match status" value="1"/>
</dbReference>
<dbReference type="InterPro" id="IPR050777">
    <property type="entry name" value="SET2_Histone-Lys_MeTrsfase"/>
</dbReference>
<dbReference type="GO" id="GO:0032259">
    <property type="term" value="P:methylation"/>
    <property type="evidence" value="ECO:0007669"/>
    <property type="project" value="UniProtKB-KW"/>
</dbReference>
<dbReference type="PANTHER" id="PTHR22884">
    <property type="entry name" value="SET DOMAIN PROTEINS"/>
    <property type="match status" value="1"/>
</dbReference>
<accession>A0AAD5SAR4</accession>
<evidence type="ECO:0000256" key="3">
    <source>
        <dbReference type="ARBA" id="ARBA00012178"/>
    </source>
</evidence>
<dbReference type="SUPFAM" id="SSF51045">
    <property type="entry name" value="WW domain"/>
    <property type="match status" value="1"/>
</dbReference>
<dbReference type="Gene3D" id="1.10.1740.100">
    <property type="entry name" value="Set2, Rpb1 interacting domain"/>
    <property type="match status" value="1"/>
</dbReference>
<dbReference type="PROSITE" id="PS50868">
    <property type="entry name" value="POST_SET"/>
    <property type="match status" value="1"/>
</dbReference>
<dbReference type="Pfam" id="PF08236">
    <property type="entry name" value="SRI"/>
    <property type="match status" value="1"/>
</dbReference>
<protein>
    <recommendedName>
        <fullName evidence="3">[histone H3]-lysine(36) N-trimethyltransferase</fullName>
        <ecNumber evidence="3">2.1.1.359</ecNumber>
    </recommendedName>
</protein>
<dbReference type="SMART" id="SM00456">
    <property type="entry name" value="WW"/>
    <property type="match status" value="1"/>
</dbReference>
<dbReference type="Pfam" id="PF00397">
    <property type="entry name" value="WW"/>
    <property type="match status" value="1"/>
</dbReference>
<keyword evidence="4" id="KW-0158">Chromosome</keyword>
<keyword evidence="9" id="KW-0804">Transcription</keyword>
<dbReference type="InterPro" id="IPR038190">
    <property type="entry name" value="SRI_sf"/>
</dbReference>
<keyword evidence="7" id="KW-0949">S-adenosyl-L-methionine</keyword>
<dbReference type="CDD" id="cd19172">
    <property type="entry name" value="SET_SETD2"/>
    <property type="match status" value="1"/>
</dbReference>
<dbReference type="InterPro" id="IPR013257">
    <property type="entry name" value="SRI"/>
</dbReference>
<evidence type="ECO:0000256" key="6">
    <source>
        <dbReference type="ARBA" id="ARBA00022679"/>
    </source>
</evidence>
<evidence type="ECO:0000256" key="7">
    <source>
        <dbReference type="ARBA" id="ARBA00022691"/>
    </source>
</evidence>
<keyword evidence="5 16" id="KW-0489">Methyltransferase</keyword>
<dbReference type="PROSITE" id="PS50020">
    <property type="entry name" value="WW_DOMAIN_2"/>
    <property type="match status" value="1"/>
</dbReference>
<dbReference type="Pfam" id="PF17907">
    <property type="entry name" value="AWS"/>
    <property type="match status" value="1"/>
</dbReference>
<feature type="domain" description="SET" evidence="13">
    <location>
        <begin position="149"/>
        <end position="266"/>
    </location>
</feature>
<dbReference type="InterPro" id="IPR003616">
    <property type="entry name" value="Post-SET_dom"/>
</dbReference>
<feature type="compositionally biased region" description="Basic and acidic residues" evidence="11">
    <location>
        <begin position="656"/>
        <end position="668"/>
    </location>
</feature>
<evidence type="ECO:0000259" key="13">
    <source>
        <dbReference type="PROSITE" id="PS50280"/>
    </source>
</evidence>
<dbReference type="PROSITE" id="PS50280">
    <property type="entry name" value="SET"/>
    <property type="match status" value="1"/>
</dbReference>
<feature type="domain" description="AWS" evidence="15">
    <location>
        <begin position="92"/>
        <end position="147"/>
    </location>
</feature>
<feature type="region of interest" description="Disordered" evidence="11">
    <location>
        <begin position="856"/>
        <end position="877"/>
    </location>
</feature>
<dbReference type="GO" id="GO:0005634">
    <property type="term" value="C:nucleus"/>
    <property type="evidence" value="ECO:0007669"/>
    <property type="project" value="UniProtKB-SubCell"/>
</dbReference>
<dbReference type="InterPro" id="IPR001214">
    <property type="entry name" value="SET_dom"/>
</dbReference>
<evidence type="ECO:0000256" key="2">
    <source>
        <dbReference type="ARBA" id="ARBA00004286"/>
    </source>
</evidence>
<dbReference type="InterPro" id="IPR001202">
    <property type="entry name" value="WW_dom"/>
</dbReference>
<evidence type="ECO:0000259" key="15">
    <source>
        <dbReference type="PROSITE" id="PS51215"/>
    </source>
</evidence>
<dbReference type="InterPro" id="IPR046341">
    <property type="entry name" value="SET_dom_sf"/>
</dbReference>
<evidence type="ECO:0000259" key="12">
    <source>
        <dbReference type="PROSITE" id="PS50020"/>
    </source>
</evidence>
<feature type="domain" description="WW" evidence="12">
    <location>
        <begin position="633"/>
        <end position="668"/>
    </location>
</feature>
<dbReference type="SUPFAM" id="SSF82199">
    <property type="entry name" value="SET domain"/>
    <property type="match status" value="1"/>
</dbReference>
<organism evidence="16 17">
    <name type="scientific">Rhizophlyctis rosea</name>
    <dbReference type="NCBI Taxonomy" id="64517"/>
    <lineage>
        <taxon>Eukaryota</taxon>
        <taxon>Fungi</taxon>
        <taxon>Fungi incertae sedis</taxon>
        <taxon>Chytridiomycota</taxon>
        <taxon>Chytridiomycota incertae sedis</taxon>
        <taxon>Chytridiomycetes</taxon>
        <taxon>Rhizophlyctidales</taxon>
        <taxon>Rhizophlyctidaceae</taxon>
        <taxon>Rhizophlyctis</taxon>
    </lineage>
</organism>